<dbReference type="EnsemblMetazoa" id="ISCW019116-RA">
    <property type="protein sequence ID" value="ISCW019116-PA"/>
    <property type="gene ID" value="ISCW019116"/>
</dbReference>
<evidence type="ECO:0000256" key="2">
    <source>
        <dbReference type="SAM" id="MobiDB-lite"/>
    </source>
</evidence>
<name>B7PR77_IXOSC</name>
<evidence type="ECO:0000313" key="6">
    <source>
        <dbReference type="Proteomes" id="UP000001555"/>
    </source>
</evidence>
<dbReference type="EMBL" id="ABJB010207481">
    <property type="status" value="NOT_ANNOTATED_CDS"/>
    <property type="molecule type" value="Genomic_DNA"/>
</dbReference>
<sequence>MSFQGQAVAKDVLGPDDNCLAWLDAGLVQEWVKTGRLLLLVQHSNAAHGLLVCHRGDDSAPNPILPAEHCFPIDGDFKCEIDTSCAHSQSERSSRPTRPSNDAAGSDIYVKVVHRRRRLLLEMPATDAARAFLAHVSKATERHALLRSPPESFLWLQHYGGLQQSQEGTPLQSPGEPPRQSIAEGATPLAARESVVRLQLAMREDDYTHLQELRLFVGTWNVNGQAAGSTGLSDWLSCDAEAPQLYAVGFQELDLSKEALLFADSPREEEWLTCVAMGLHPGTDQDEDQSPAASPQSGGEGSSSKPALKLKIKIGGQTVEKNVTKLKQQRPPPPDPSEADLAELLMKPNSGDTSADSDDEEEAWLEALESGRLEEVDDELRKMKDPTLMTARQRALLESKSQKDEVPATGMAASAEPVKEMSEEMIQRRMLRAKKRKQQAEEKKEKEKKQTIERLLKKSDSRLRASKKLAKKSDTPKVSLVNTQAGTLLSFPVGVAFPLSAAVAQGYPEKTTCGIKGCRNPKKYSCSKTGVPLCSLECYKTNMLQMCV</sequence>
<reference evidence="4 6" key="1">
    <citation type="submission" date="2008-03" db="EMBL/GenBank/DDBJ databases">
        <title>Annotation of Ixodes scapularis.</title>
        <authorList>
            <consortium name="Ixodes scapularis Genome Project Consortium"/>
            <person name="Caler E."/>
            <person name="Hannick L.I."/>
            <person name="Bidwell S."/>
            <person name="Joardar V."/>
            <person name="Thiagarajan M."/>
            <person name="Amedeo P."/>
            <person name="Galinsky K.J."/>
            <person name="Schobel S."/>
            <person name="Inman J."/>
            <person name="Hostetler J."/>
            <person name="Miller J."/>
            <person name="Hammond M."/>
            <person name="Megy K."/>
            <person name="Lawson D."/>
            <person name="Kodira C."/>
            <person name="Sutton G."/>
            <person name="Meyer J."/>
            <person name="Hill C.A."/>
            <person name="Birren B."/>
            <person name="Nene V."/>
            <person name="Collins F."/>
            <person name="Alarcon-Chaidez F."/>
            <person name="Wikel S."/>
            <person name="Strausberg R."/>
        </authorList>
    </citation>
    <scope>NUCLEOTIDE SEQUENCE [LARGE SCALE GENOMIC DNA]</scope>
    <source>
        <strain evidence="6">Wikel</strain>
        <strain evidence="4">Wikel colony</strain>
    </source>
</reference>
<dbReference type="InterPro" id="IPR006880">
    <property type="entry name" value="INO80B_C"/>
</dbReference>
<dbReference type="GO" id="GO:0031011">
    <property type="term" value="C:Ino80 complex"/>
    <property type="evidence" value="ECO:0000318"/>
    <property type="project" value="GO_Central"/>
</dbReference>
<dbReference type="VEuPathDB" id="VectorBase:ISCW019116"/>
<feature type="region of interest" description="Disordered" evidence="2">
    <location>
        <begin position="279"/>
        <end position="307"/>
    </location>
</feature>
<accession>B7PR77</accession>
<dbReference type="SUPFAM" id="SSF56219">
    <property type="entry name" value="DNase I-like"/>
    <property type="match status" value="1"/>
</dbReference>
<feature type="coiled-coil region" evidence="1">
    <location>
        <begin position="423"/>
        <end position="458"/>
    </location>
</feature>
<evidence type="ECO:0000259" key="3">
    <source>
        <dbReference type="SMART" id="SM01406"/>
    </source>
</evidence>
<dbReference type="InterPro" id="IPR031896">
    <property type="entry name" value="INPP5B_PH_dom"/>
</dbReference>
<protein>
    <recommendedName>
        <fullName evidence="3">INO80 complex subunit B-like conserved region domain-containing protein</fullName>
    </recommendedName>
</protein>
<gene>
    <name evidence="4" type="ORF">IscW_ISCW019116</name>
</gene>
<dbReference type="PaxDb" id="6945-B7PR77"/>
<organism>
    <name type="scientific">Ixodes scapularis</name>
    <name type="common">Black-legged tick</name>
    <name type="synonym">Deer tick</name>
    <dbReference type="NCBI Taxonomy" id="6945"/>
    <lineage>
        <taxon>Eukaryota</taxon>
        <taxon>Metazoa</taxon>
        <taxon>Ecdysozoa</taxon>
        <taxon>Arthropoda</taxon>
        <taxon>Chelicerata</taxon>
        <taxon>Arachnida</taxon>
        <taxon>Acari</taxon>
        <taxon>Parasitiformes</taxon>
        <taxon>Ixodida</taxon>
        <taxon>Ixodoidea</taxon>
        <taxon>Ixodidae</taxon>
        <taxon>Ixodinae</taxon>
        <taxon>Ixodes</taxon>
    </lineage>
</organism>
<dbReference type="EMBL" id="ABJB010496151">
    <property type="status" value="NOT_ANNOTATED_CDS"/>
    <property type="molecule type" value="Genomic_DNA"/>
</dbReference>
<evidence type="ECO:0007829" key="7">
    <source>
        <dbReference type="PeptideAtlas" id="B7PR77"/>
    </source>
</evidence>
<dbReference type="InterPro" id="IPR036691">
    <property type="entry name" value="Endo/exonu/phosph_ase_sf"/>
</dbReference>
<proteinExistence type="evidence at protein level"/>
<dbReference type="Gene3D" id="2.30.29.110">
    <property type="match status" value="1"/>
</dbReference>
<evidence type="ECO:0000313" key="5">
    <source>
        <dbReference type="EnsemblMetazoa" id="ISCW019116-PA"/>
    </source>
</evidence>
<dbReference type="InParanoid" id="B7PR77"/>
<dbReference type="VEuPathDB" id="VectorBase:ISCP_007414"/>
<dbReference type="Pfam" id="PF04438">
    <property type="entry name" value="zf-HIT"/>
    <property type="match status" value="1"/>
</dbReference>
<feature type="compositionally biased region" description="Polar residues" evidence="2">
    <location>
        <begin position="291"/>
        <end position="305"/>
    </location>
</feature>
<feature type="region of interest" description="Disordered" evidence="2">
    <location>
        <begin position="164"/>
        <end position="187"/>
    </location>
</feature>
<dbReference type="InterPro" id="IPR029523">
    <property type="entry name" value="INO80B/Ies2"/>
</dbReference>
<evidence type="ECO:0000313" key="4">
    <source>
        <dbReference type="EMBL" id="EEC09099.1"/>
    </source>
</evidence>
<dbReference type="HOGENOM" id="CLU_497229_0_0_1"/>
<dbReference type="EMBL" id="ABJB010976558">
    <property type="status" value="NOT_ANNOTATED_CDS"/>
    <property type="molecule type" value="Genomic_DNA"/>
</dbReference>
<keyword evidence="6" id="KW-1185">Reference proteome</keyword>
<dbReference type="InterPro" id="IPR007529">
    <property type="entry name" value="Znf_HIT"/>
</dbReference>
<dbReference type="Pfam" id="PF16776">
    <property type="entry name" value="INPP5B_PH"/>
    <property type="match status" value="1"/>
</dbReference>
<dbReference type="OrthoDB" id="7862313at2759"/>
<keyword evidence="7" id="KW-1267">Proteomics identification</keyword>
<reference evidence="5" key="2">
    <citation type="submission" date="2020-05" db="UniProtKB">
        <authorList>
            <consortium name="EnsemblMetazoa"/>
        </authorList>
    </citation>
    <scope>IDENTIFICATION</scope>
    <source>
        <strain evidence="5">wikel</strain>
    </source>
</reference>
<keyword evidence="1" id="KW-0175">Coiled coil</keyword>
<dbReference type="STRING" id="6945.B7PR77"/>
<dbReference type="PANTHER" id="PTHR21561">
    <property type="entry name" value="INO80 COMPLEX SUBUNIT B"/>
    <property type="match status" value="1"/>
</dbReference>
<dbReference type="SMART" id="SM01406">
    <property type="entry name" value="PAPA-1"/>
    <property type="match status" value="1"/>
</dbReference>
<dbReference type="Pfam" id="PF04795">
    <property type="entry name" value="PAPA-1"/>
    <property type="match status" value="1"/>
</dbReference>
<dbReference type="EMBL" id="DS770988">
    <property type="protein sequence ID" value="EEC09099.1"/>
    <property type="molecule type" value="Genomic_DNA"/>
</dbReference>
<dbReference type="CDD" id="cd23021">
    <property type="entry name" value="zf-HIT_IN80B"/>
    <property type="match status" value="1"/>
</dbReference>
<dbReference type="VEuPathDB" id="VectorBase:ISCI019116"/>
<feature type="region of interest" description="Disordered" evidence="2">
    <location>
        <begin position="399"/>
        <end position="420"/>
    </location>
</feature>
<dbReference type="AlphaFoldDB" id="B7PR77"/>
<dbReference type="EMBL" id="ABJB011111136">
    <property type="status" value="NOT_ANNOTATED_CDS"/>
    <property type="molecule type" value="Genomic_DNA"/>
</dbReference>
<dbReference type="PANTHER" id="PTHR21561:SF12">
    <property type="entry name" value="INO80 COMPLEX SUBUNIT B"/>
    <property type="match status" value="1"/>
</dbReference>
<dbReference type="GO" id="GO:0006338">
    <property type="term" value="P:chromatin remodeling"/>
    <property type="evidence" value="ECO:0007669"/>
    <property type="project" value="InterPro"/>
</dbReference>
<feature type="domain" description="INO80 complex subunit B-like conserved region" evidence="3">
    <location>
        <begin position="424"/>
        <end position="495"/>
    </location>
</feature>
<dbReference type="EMBL" id="ABJB010271582">
    <property type="status" value="NOT_ANNOTATED_CDS"/>
    <property type="molecule type" value="Genomic_DNA"/>
</dbReference>
<evidence type="ECO:0000256" key="1">
    <source>
        <dbReference type="SAM" id="Coils"/>
    </source>
</evidence>
<dbReference type="Gene3D" id="3.60.10.10">
    <property type="entry name" value="Endonuclease/exonuclease/phosphatase"/>
    <property type="match status" value="1"/>
</dbReference>
<dbReference type="Proteomes" id="UP000001555">
    <property type="component" value="Unassembled WGS sequence"/>
</dbReference>